<dbReference type="Proteomes" id="UP001215280">
    <property type="component" value="Unassembled WGS sequence"/>
</dbReference>
<gene>
    <name evidence="1" type="ORF">DFH07DRAFT_948706</name>
</gene>
<evidence type="ECO:0008006" key="3">
    <source>
        <dbReference type="Google" id="ProtNLM"/>
    </source>
</evidence>
<keyword evidence="2" id="KW-1185">Reference proteome</keyword>
<dbReference type="EMBL" id="JARJLG010000002">
    <property type="protein sequence ID" value="KAJ7783687.1"/>
    <property type="molecule type" value="Genomic_DNA"/>
</dbReference>
<dbReference type="PANTHER" id="PTHR38926">
    <property type="entry name" value="F-BOX DOMAIN CONTAINING PROTEIN, EXPRESSED"/>
    <property type="match status" value="1"/>
</dbReference>
<dbReference type="PANTHER" id="PTHR38926:SF5">
    <property type="entry name" value="F-BOX AND LEUCINE-RICH REPEAT PROTEIN 6"/>
    <property type="match status" value="1"/>
</dbReference>
<sequence>MASQAGDDELKVQLTRMQLALRQYVARRCPSTRLPVELWDIIFEQCVPDTPEPSLINAPLNVSQVCRRWRNIALSNTLIWTALTITCRHTETDQALQSLQRVVQIWLNRSRARHLTVSLAQCDSVKSESLVSLLLETVLVHASHLRSLQVRAPEACLFPLEVPHLYLPVLDHLKIESPWPHLTTPDFTIPVDRAPRLRSLAVLDAFFNATHIAVFDYTQLAELVLLPDSRAPPHMFWTADEALDFIAEAPHLKTLRIAIDDFMPRRSTVATAAGLVSLSLEFRDALSGTSGRPARIGAFFSFLDTPNLHHLALCDRGAPNPILWPLSQFLDTWPQDQFLVYLAATPLRSLHLENLPLYETQVIECLQQVPQLTDLVLEAPAVRGSQRNVGDLLLAALTNRSVPLSGTPIASALRSVEFRHCGKRCTEQALISMVDSRIGALQYLRVHRSAIPSKELAARVARWNVVVDVQYDSSST</sequence>
<name>A0AAD7KE25_9AGAR</name>
<dbReference type="InterPro" id="IPR032675">
    <property type="entry name" value="LRR_dom_sf"/>
</dbReference>
<accession>A0AAD7KE25</accession>
<evidence type="ECO:0000313" key="1">
    <source>
        <dbReference type="EMBL" id="KAJ7783687.1"/>
    </source>
</evidence>
<dbReference type="InterPro" id="IPR036047">
    <property type="entry name" value="F-box-like_dom_sf"/>
</dbReference>
<dbReference type="Gene3D" id="3.80.10.10">
    <property type="entry name" value="Ribonuclease Inhibitor"/>
    <property type="match status" value="1"/>
</dbReference>
<protein>
    <recommendedName>
        <fullName evidence="3">F-box domain-containing protein</fullName>
    </recommendedName>
</protein>
<organism evidence="1 2">
    <name type="scientific">Mycena maculata</name>
    <dbReference type="NCBI Taxonomy" id="230809"/>
    <lineage>
        <taxon>Eukaryota</taxon>
        <taxon>Fungi</taxon>
        <taxon>Dikarya</taxon>
        <taxon>Basidiomycota</taxon>
        <taxon>Agaricomycotina</taxon>
        <taxon>Agaricomycetes</taxon>
        <taxon>Agaricomycetidae</taxon>
        <taxon>Agaricales</taxon>
        <taxon>Marasmiineae</taxon>
        <taxon>Mycenaceae</taxon>
        <taxon>Mycena</taxon>
    </lineage>
</organism>
<dbReference type="SUPFAM" id="SSF81383">
    <property type="entry name" value="F-box domain"/>
    <property type="match status" value="1"/>
</dbReference>
<proteinExistence type="predicted"/>
<evidence type="ECO:0000313" key="2">
    <source>
        <dbReference type="Proteomes" id="UP001215280"/>
    </source>
</evidence>
<reference evidence="1" key="1">
    <citation type="submission" date="2023-03" db="EMBL/GenBank/DDBJ databases">
        <title>Massive genome expansion in bonnet fungi (Mycena s.s.) driven by repeated elements and novel gene families across ecological guilds.</title>
        <authorList>
            <consortium name="Lawrence Berkeley National Laboratory"/>
            <person name="Harder C.B."/>
            <person name="Miyauchi S."/>
            <person name="Viragh M."/>
            <person name="Kuo A."/>
            <person name="Thoen E."/>
            <person name="Andreopoulos B."/>
            <person name="Lu D."/>
            <person name="Skrede I."/>
            <person name="Drula E."/>
            <person name="Henrissat B."/>
            <person name="Morin E."/>
            <person name="Kohler A."/>
            <person name="Barry K."/>
            <person name="LaButti K."/>
            <person name="Morin E."/>
            <person name="Salamov A."/>
            <person name="Lipzen A."/>
            <person name="Mereny Z."/>
            <person name="Hegedus B."/>
            <person name="Baldrian P."/>
            <person name="Stursova M."/>
            <person name="Weitz H."/>
            <person name="Taylor A."/>
            <person name="Grigoriev I.V."/>
            <person name="Nagy L.G."/>
            <person name="Martin F."/>
            <person name="Kauserud H."/>
        </authorList>
    </citation>
    <scope>NUCLEOTIDE SEQUENCE</scope>
    <source>
        <strain evidence="1">CBHHK188m</strain>
    </source>
</reference>
<comment type="caution">
    <text evidence="1">The sequence shown here is derived from an EMBL/GenBank/DDBJ whole genome shotgun (WGS) entry which is preliminary data.</text>
</comment>
<dbReference type="AlphaFoldDB" id="A0AAD7KE25"/>